<dbReference type="AlphaFoldDB" id="A0A6N9NH82"/>
<protein>
    <recommendedName>
        <fullName evidence="1">DUF2007 domain-containing protein</fullName>
    </recommendedName>
</protein>
<dbReference type="Pfam" id="PF09413">
    <property type="entry name" value="DUF2007"/>
    <property type="match status" value="1"/>
</dbReference>
<feature type="domain" description="DUF2007" evidence="1">
    <location>
        <begin position="5"/>
        <end position="68"/>
    </location>
</feature>
<evidence type="ECO:0000313" key="2">
    <source>
        <dbReference type="EMBL" id="NBG66028.1"/>
    </source>
</evidence>
<comment type="caution">
    <text evidence="2">The sequence shown here is derived from an EMBL/GenBank/DDBJ whole genome shotgun (WGS) entry which is preliminary data.</text>
</comment>
<sequence length="71" mass="8324">MENDWVKIAGASQLYIVEMYKGLLDEHSIQSILMNKTDSMHLHLTNADVELYVRNHDVIRAKHLIEKARFE</sequence>
<keyword evidence="3" id="KW-1185">Reference proteome</keyword>
<reference evidence="2 3" key="1">
    <citation type="submission" date="2019-12" db="EMBL/GenBank/DDBJ databases">
        <authorList>
            <person name="Zhao J."/>
        </authorList>
    </citation>
    <scope>NUCLEOTIDE SEQUENCE [LARGE SCALE GENOMIC DNA]</scope>
    <source>
        <strain evidence="2 3">S-15</strain>
    </source>
</reference>
<dbReference type="RefSeq" id="WP_160632975.1">
    <property type="nucleotide sequence ID" value="NZ_WWNE01000006.1"/>
</dbReference>
<dbReference type="EMBL" id="WWNE01000006">
    <property type="protein sequence ID" value="NBG66028.1"/>
    <property type="molecule type" value="Genomic_DNA"/>
</dbReference>
<organism evidence="2 3">
    <name type="scientific">Acidiluteibacter ferrifornacis</name>
    <dbReference type="NCBI Taxonomy" id="2692424"/>
    <lineage>
        <taxon>Bacteria</taxon>
        <taxon>Pseudomonadati</taxon>
        <taxon>Bacteroidota</taxon>
        <taxon>Flavobacteriia</taxon>
        <taxon>Flavobacteriales</taxon>
        <taxon>Cryomorphaceae</taxon>
        <taxon>Acidiluteibacter</taxon>
    </lineage>
</organism>
<accession>A0A6N9NH82</accession>
<proteinExistence type="predicted"/>
<dbReference type="Proteomes" id="UP000470771">
    <property type="component" value="Unassembled WGS sequence"/>
</dbReference>
<evidence type="ECO:0000259" key="1">
    <source>
        <dbReference type="Pfam" id="PF09413"/>
    </source>
</evidence>
<dbReference type="InterPro" id="IPR018551">
    <property type="entry name" value="DUF2007"/>
</dbReference>
<evidence type="ECO:0000313" key="3">
    <source>
        <dbReference type="Proteomes" id="UP000470771"/>
    </source>
</evidence>
<name>A0A6N9NH82_9FLAO</name>
<gene>
    <name evidence="2" type="ORF">GQN54_07845</name>
</gene>